<dbReference type="InterPro" id="IPR027410">
    <property type="entry name" value="TCP-1-like_intermed_sf"/>
</dbReference>
<comment type="similarity">
    <text evidence="1 6">Belongs to the TCP-1 chaperonin family.</text>
</comment>
<keyword evidence="4 6" id="KW-0143">Chaperone</keyword>
<dbReference type="AlphaFoldDB" id="A0A8J4V911"/>
<dbReference type="GO" id="GO:0016887">
    <property type="term" value="F:ATP hydrolysis activity"/>
    <property type="evidence" value="ECO:0007669"/>
    <property type="project" value="InterPro"/>
</dbReference>
<dbReference type="InterPro" id="IPR027409">
    <property type="entry name" value="GroEL-like_apical_dom_sf"/>
</dbReference>
<comment type="function">
    <text evidence="5">Molecular chaperone; assists the folding of proteins upon ATP hydrolysis. Known to play a role, in vitro, in the folding of actin and tubulin.</text>
</comment>
<dbReference type="InterPro" id="IPR002194">
    <property type="entry name" value="Chaperonin_TCP-1_CS"/>
</dbReference>
<dbReference type="SUPFAM" id="SSF48592">
    <property type="entry name" value="GroEL equatorial domain-like"/>
    <property type="match status" value="1"/>
</dbReference>
<sequence>MERLVLDNNWKIIINDKENIKGDHALYSNILACLSVGETMKSLLGPKSRDKLIINQYGEIIITNDGITVLKSMNLIHPVSRMMVELSKSMDDQNGDGTTSVVVLCSLLLKKSLSLLKGDSLSNFNISRGIHPIRIMRGFIKASKISIDTIKKISKRFDINSDQGKEILLQVSTTTLNSKLVSHIYPNLPKLAVDSILLAYKFSKSNLTTQSVNIVGVSSGSMEDSKILPYFLLPHSLITPFYPKQSNSKEFNIVLLDLLFLNNNNNNSKDITESFQNNEIIIKNDKDIESLIQEQESKVKSLVITLKKFGISIVGVGGNDGTLAPLVRSYFNKAKISVFKPFDRDEFTNLSDRLGISILSDISNLSLNTTSSFIGKFKNIKQEIIQSRELYHFEPLDTISTPPTIILYGSTDIELQETKRALHDSLCVLRNLIRDPVVVPGGGACEIQCCNVILSTIANENIDGLEMIVLTAFTEALEEIAQILYQNSGIENHLELILKLKDYHRVNESNASFGIDLRTETMGDMYDLGVLETCSNKLSQISMVTEIVSSILKIDEIINH</sequence>
<dbReference type="Gene3D" id="1.10.560.10">
    <property type="entry name" value="GroEL-like equatorial domain"/>
    <property type="match status" value="1"/>
</dbReference>
<dbReference type="GO" id="GO:0005524">
    <property type="term" value="F:ATP binding"/>
    <property type="evidence" value="ECO:0007669"/>
    <property type="project" value="UniProtKB-KW"/>
</dbReference>
<dbReference type="InterPro" id="IPR002423">
    <property type="entry name" value="Cpn60/GroEL/TCP-1"/>
</dbReference>
<name>A0A8J4V911_9MYCE</name>
<dbReference type="PRINTS" id="PR00304">
    <property type="entry name" value="TCOMPLEXTCP1"/>
</dbReference>
<dbReference type="CDD" id="cd00309">
    <property type="entry name" value="chaperonin_type_I_II"/>
    <property type="match status" value="1"/>
</dbReference>
<comment type="caution">
    <text evidence="7">The sequence shown here is derived from an EMBL/GenBank/DDBJ whole genome shotgun (WGS) entry which is preliminary data.</text>
</comment>
<dbReference type="Gene3D" id="3.50.7.10">
    <property type="entry name" value="GroEL"/>
    <property type="match status" value="1"/>
</dbReference>
<dbReference type="Gene3D" id="3.30.260.10">
    <property type="entry name" value="TCP-1-like chaperonin intermediate domain"/>
    <property type="match status" value="1"/>
</dbReference>
<dbReference type="Proteomes" id="UP000695562">
    <property type="component" value="Unassembled WGS sequence"/>
</dbReference>
<protein>
    <submittedName>
        <fullName evidence="7">Uncharacterized protein</fullName>
    </submittedName>
</protein>
<evidence type="ECO:0000256" key="5">
    <source>
        <dbReference type="ARBA" id="ARBA00024677"/>
    </source>
</evidence>
<dbReference type="OrthoDB" id="19664at2759"/>
<evidence type="ECO:0000256" key="3">
    <source>
        <dbReference type="ARBA" id="ARBA00022840"/>
    </source>
</evidence>
<evidence type="ECO:0000256" key="1">
    <source>
        <dbReference type="ARBA" id="ARBA00008020"/>
    </source>
</evidence>
<evidence type="ECO:0000256" key="4">
    <source>
        <dbReference type="ARBA" id="ARBA00023186"/>
    </source>
</evidence>
<proteinExistence type="inferred from homology"/>
<evidence type="ECO:0000313" key="8">
    <source>
        <dbReference type="Proteomes" id="UP000695562"/>
    </source>
</evidence>
<dbReference type="GO" id="GO:0051082">
    <property type="term" value="F:unfolded protein binding"/>
    <property type="evidence" value="ECO:0007669"/>
    <property type="project" value="InterPro"/>
</dbReference>
<dbReference type="SUPFAM" id="SSF54849">
    <property type="entry name" value="GroEL-intermediate domain like"/>
    <property type="match status" value="1"/>
</dbReference>
<gene>
    <name evidence="7" type="ORF">CYY_000316</name>
</gene>
<keyword evidence="2 6" id="KW-0547">Nucleotide-binding</keyword>
<dbReference type="InterPro" id="IPR017998">
    <property type="entry name" value="Chaperone_TCP-1"/>
</dbReference>
<dbReference type="GO" id="GO:0140662">
    <property type="term" value="F:ATP-dependent protein folding chaperone"/>
    <property type="evidence" value="ECO:0007669"/>
    <property type="project" value="InterPro"/>
</dbReference>
<evidence type="ECO:0000256" key="2">
    <source>
        <dbReference type="ARBA" id="ARBA00022741"/>
    </source>
</evidence>
<keyword evidence="8" id="KW-1185">Reference proteome</keyword>
<evidence type="ECO:0000313" key="7">
    <source>
        <dbReference type="EMBL" id="KAF2078332.1"/>
    </source>
</evidence>
<dbReference type="Pfam" id="PF00118">
    <property type="entry name" value="Cpn60_TCP1"/>
    <property type="match status" value="1"/>
</dbReference>
<dbReference type="PROSITE" id="PS00750">
    <property type="entry name" value="TCP1_1"/>
    <property type="match status" value="1"/>
</dbReference>
<dbReference type="InterPro" id="IPR027413">
    <property type="entry name" value="GROEL-like_equatorial_sf"/>
</dbReference>
<dbReference type="PANTHER" id="PTHR11353">
    <property type="entry name" value="CHAPERONIN"/>
    <property type="match status" value="1"/>
</dbReference>
<dbReference type="SUPFAM" id="SSF52029">
    <property type="entry name" value="GroEL apical domain-like"/>
    <property type="match status" value="1"/>
</dbReference>
<keyword evidence="3 6" id="KW-0067">ATP-binding</keyword>
<accession>A0A8J4V911</accession>
<dbReference type="EMBL" id="AJWJ01000006">
    <property type="protein sequence ID" value="KAF2078332.1"/>
    <property type="molecule type" value="Genomic_DNA"/>
</dbReference>
<evidence type="ECO:0000256" key="6">
    <source>
        <dbReference type="RuleBase" id="RU004187"/>
    </source>
</evidence>
<reference evidence="7" key="1">
    <citation type="submission" date="2020-01" db="EMBL/GenBank/DDBJ databases">
        <title>Development of genomics and gene disruption for Polysphondylium violaceum indicates a role for the polyketide synthase stlB in stalk morphogenesis.</title>
        <authorList>
            <person name="Narita B."/>
            <person name="Kawabe Y."/>
            <person name="Kin K."/>
            <person name="Saito T."/>
            <person name="Gibbs R."/>
            <person name="Kuspa A."/>
            <person name="Muzny D."/>
            <person name="Queller D."/>
            <person name="Richards S."/>
            <person name="Strassman J."/>
            <person name="Sucgang R."/>
            <person name="Worley K."/>
            <person name="Schaap P."/>
        </authorList>
    </citation>
    <scope>NUCLEOTIDE SEQUENCE</scope>
    <source>
        <strain evidence="7">QSvi11</strain>
    </source>
</reference>
<organism evidence="7 8">
    <name type="scientific">Polysphondylium violaceum</name>
    <dbReference type="NCBI Taxonomy" id="133409"/>
    <lineage>
        <taxon>Eukaryota</taxon>
        <taxon>Amoebozoa</taxon>
        <taxon>Evosea</taxon>
        <taxon>Eumycetozoa</taxon>
        <taxon>Dictyostelia</taxon>
        <taxon>Dictyosteliales</taxon>
        <taxon>Dictyosteliaceae</taxon>
        <taxon>Polysphondylium</taxon>
    </lineage>
</organism>